<evidence type="ECO:0000313" key="2">
    <source>
        <dbReference type="EMBL" id="KAF6224661.1"/>
    </source>
</evidence>
<reference evidence="2 3" key="1">
    <citation type="journal article" date="2020" name="Genomics">
        <title>Complete, high-quality genomes from long-read metagenomic sequencing of two wolf lichen thalli reveals enigmatic genome architecture.</title>
        <authorList>
            <person name="McKenzie S.K."/>
            <person name="Walston R.F."/>
            <person name="Allen J.L."/>
        </authorList>
    </citation>
    <scope>NUCLEOTIDE SEQUENCE [LARGE SCALE GENOMIC DNA]</scope>
    <source>
        <strain evidence="2">WasteWater2</strain>
    </source>
</reference>
<gene>
    <name evidence="2" type="ORF">HO173_012902</name>
</gene>
<feature type="compositionally biased region" description="Low complexity" evidence="1">
    <location>
        <begin position="331"/>
        <end position="342"/>
    </location>
</feature>
<dbReference type="Proteomes" id="UP000578531">
    <property type="component" value="Unassembled WGS sequence"/>
</dbReference>
<dbReference type="GeneID" id="59294535"/>
<accession>A0A8H6FE18</accession>
<feature type="region of interest" description="Disordered" evidence="1">
    <location>
        <begin position="328"/>
        <end position="382"/>
    </location>
</feature>
<feature type="compositionally biased region" description="Polar residues" evidence="1">
    <location>
        <begin position="402"/>
        <end position="414"/>
    </location>
</feature>
<comment type="caution">
    <text evidence="2">The sequence shown here is derived from an EMBL/GenBank/DDBJ whole genome shotgun (WGS) entry which is preliminary data.</text>
</comment>
<feature type="region of interest" description="Disordered" evidence="1">
    <location>
        <begin position="398"/>
        <end position="465"/>
    </location>
</feature>
<proteinExistence type="predicted"/>
<evidence type="ECO:0000313" key="3">
    <source>
        <dbReference type="Proteomes" id="UP000578531"/>
    </source>
</evidence>
<feature type="compositionally biased region" description="Pro residues" evidence="1">
    <location>
        <begin position="343"/>
        <end position="353"/>
    </location>
</feature>
<keyword evidence="3" id="KW-1185">Reference proteome</keyword>
<dbReference type="AlphaFoldDB" id="A0A8H6FE18"/>
<organism evidence="2 3">
    <name type="scientific">Letharia columbiana</name>
    <dbReference type="NCBI Taxonomy" id="112416"/>
    <lineage>
        <taxon>Eukaryota</taxon>
        <taxon>Fungi</taxon>
        <taxon>Dikarya</taxon>
        <taxon>Ascomycota</taxon>
        <taxon>Pezizomycotina</taxon>
        <taxon>Lecanoromycetes</taxon>
        <taxon>OSLEUM clade</taxon>
        <taxon>Lecanoromycetidae</taxon>
        <taxon>Lecanorales</taxon>
        <taxon>Lecanorineae</taxon>
        <taxon>Parmeliaceae</taxon>
        <taxon>Letharia</taxon>
    </lineage>
</organism>
<name>A0A8H6FE18_9LECA</name>
<feature type="compositionally biased region" description="Polar residues" evidence="1">
    <location>
        <begin position="426"/>
        <end position="436"/>
    </location>
</feature>
<dbReference type="EMBL" id="JACCJC010000113">
    <property type="protein sequence ID" value="KAF6224661.1"/>
    <property type="molecule type" value="Genomic_DNA"/>
</dbReference>
<dbReference type="OrthoDB" id="3944128at2759"/>
<evidence type="ECO:0000256" key="1">
    <source>
        <dbReference type="SAM" id="MobiDB-lite"/>
    </source>
</evidence>
<protein>
    <submittedName>
        <fullName evidence="2">Uncharacterized protein</fullName>
    </submittedName>
</protein>
<dbReference type="RefSeq" id="XP_037158359.1">
    <property type="nucleotide sequence ID" value="XM_037314732.1"/>
</dbReference>
<sequence length="478" mass="51159">MPPSVRIHFDSFKFGQALDLGSPRIENVLCLVLLVSVANAAIMPRQSSSSGRFQFDPNEFLDCRLLCVADIAFTPTSYPMPFKEYWCSHIWADPEVKAVVTQGLQPETLQLYGLNASAKSFCLSLESADYSSFYSSISDALYTKTRPVYFQVTNAQYYVADWTPQVTSPSCDTSCEVRPAITTIVDSDGFTYTSASAYVTYCNISATEDCLGNLGKTIASTMIAHAPTDLKTRDGNYSHSNALVPINYADNYSNCSSNWYSGNSSRILLDAQYDLQHCHPWLQAPPRLEALDPAWANCFRSLDINDPPRALTAADFVAPTPLKHSVSLSVAAPSPGPQAAQPTPSPTPPPSTPAPGGAADSKSASGIPDHPTPAKDPVSADPIAETDAPVATLKHFIDPAPAQNSGPSDTSFNEESGVAAFKPSNDPATVDNSATTDAGVVAPNPTDGPASTKDPGTSDPNVDYGPAIRGYQSYFYFF</sequence>